<dbReference type="CDD" id="cd01650">
    <property type="entry name" value="RT_nLTR_like"/>
    <property type="match status" value="1"/>
</dbReference>
<dbReference type="SUPFAM" id="SSF56219">
    <property type="entry name" value="DNase I-like"/>
    <property type="match status" value="1"/>
</dbReference>
<accession>A0A6L2NFI7</accession>
<name>A0A6L2NFI7_TANCI</name>
<dbReference type="PANTHER" id="PTHR46890">
    <property type="entry name" value="NON-LTR RETROLELEMENT REVERSE TRANSCRIPTASE-LIKE PROTEIN-RELATED"/>
    <property type="match status" value="1"/>
</dbReference>
<keyword evidence="2" id="KW-0808">Transferase</keyword>
<comment type="caution">
    <text evidence="2">The sequence shown here is derived from an EMBL/GenBank/DDBJ whole genome shotgun (WGS) entry which is preliminary data.</text>
</comment>
<dbReference type="InterPro" id="IPR026960">
    <property type="entry name" value="RVT-Znf"/>
</dbReference>
<sequence length="882" mass="101430">MIEAFVSHIEMGKVLGYDMEGANKCKAIAKLCNKHKVSFLGIQETHSTSLDPFKVKCTWGNFQLEFMERLAKGSSGGIVSIWDPNAFSKINEFHFENFLVVEGNWIASHIHYFMINVYAPQDDGKKETIWNEIIEFMNVNRGHHLIFGDFNVVRYASERLGTIFNHASTNVFNQFIRDAHLWDIPLGGHLFTRINKHGDKLSKLDRFLTSDSFAPLLQKFSGHVLDCHISDHRPILLSPVSADFGPIPFKFYNSWLLDKNLHSTIFDFWGNYAPTNCANPILSFKNKIKALKIFIKECSRLLLTATAPFNKHTLRVIPDVGEAIIPEANDIHNGLFAWLQISETRRGKTCMLRWLQISETGRAFCTSFVRTRKEFACVLGCNTSFVALIPKIPDANLVKDFRPISLIGSLYKIISKILANRLVGVLDNIVNEVQSAFIANRQILDGPFILDELIRWCKRKKRQFCLRSSRGSILVNGSPMEEFQFCKGLKQGDPLSPFLFILIMESLHLSFQRVEDAGLFTGVLCNLESIRSHFFNGNDLNCNKASWVDWKAVLSPKGKGDLGVSSLFALNRWLMFKWILRFYSQDRSLWVWAIKVIYGNEGNMGGRDISGYSSTWMNIVNEAYSMISKGFDFFKFFRFKLGNGETARFWDDRWMEDDILKLRFPRLYVLDTCKDGTVATKLAYASLDCLFRRCPRGGAEQMQFEELLADIQKVRLTPMVDRWSWTLTSSGEYSVESVRKEIDGKLVLEGAHKTRWCKFVPIKINVFAWKVMTDSLPSRFNVSRRGITIDSIACGICDLGAETSRHLFFSCSVARQMFRMISRWWDLTYADVESYEDWVGWLASTRILSNNKLMLEGVFYVLWWSLWVFHNKKIFDATSPRQ</sequence>
<dbReference type="GO" id="GO:0003964">
    <property type="term" value="F:RNA-directed DNA polymerase activity"/>
    <property type="evidence" value="ECO:0007669"/>
    <property type="project" value="UniProtKB-KW"/>
</dbReference>
<dbReference type="Pfam" id="PF13966">
    <property type="entry name" value="zf-RVT"/>
    <property type="match status" value="1"/>
</dbReference>
<reference evidence="2" key="1">
    <citation type="journal article" date="2019" name="Sci. Rep.">
        <title>Draft genome of Tanacetum cinerariifolium, the natural source of mosquito coil.</title>
        <authorList>
            <person name="Yamashiro T."/>
            <person name="Shiraishi A."/>
            <person name="Satake H."/>
            <person name="Nakayama K."/>
        </authorList>
    </citation>
    <scope>NUCLEOTIDE SEQUENCE</scope>
</reference>
<gene>
    <name evidence="2" type="ORF">Tci_056961</name>
</gene>
<dbReference type="AlphaFoldDB" id="A0A6L2NFI7"/>
<dbReference type="Gene3D" id="3.60.10.10">
    <property type="entry name" value="Endonuclease/exonuclease/phosphatase"/>
    <property type="match status" value="1"/>
</dbReference>
<dbReference type="EMBL" id="BKCJ010009011">
    <property type="protein sequence ID" value="GEU84983.1"/>
    <property type="molecule type" value="Genomic_DNA"/>
</dbReference>
<evidence type="ECO:0000259" key="1">
    <source>
        <dbReference type="Pfam" id="PF13966"/>
    </source>
</evidence>
<dbReference type="InterPro" id="IPR036691">
    <property type="entry name" value="Endo/exonu/phosph_ase_sf"/>
</dbReference>
<evidence type="ECO:0000313" key="2">
    <source>
        <dbReference type="EMBL" id="GEU84983.1"/>
    </source>
</evidence>
<dbReference type="PANTHER" id="PTHR46890:SF48">
    <property type="entry name" value="RNA-DIRECTED DNA POLYMERASE"/>
    <property type="match status" value="1"/>
</dbReference>
<organism evidence="2">
    <name type="scientific">Tanacetum cinerariifolium</name>
    <name type="common">Dalmatian daisy</name>
    <name type="synonym">Chrysanthemum cinerariifolium</name>
    <dbReference type="NCBI Taxonomy" id="118510"/>
    <lineage>
        <taxon>Eukaryota</taxon>
        <taxon>Viridiplantae</taxon>
        <taxon>Streptophyta</taxon>
        <taxon>Embryophyta</taxon>
        <taxon>Tracheophyta</taxon>
        <taxon>Spermatophyta</taxon>
        <taxon>Magnoliopsida</taxon>
        <taxon>eudicotyledons</taxon>
        <taxon>Gunneridae</taxon>
        <taxon>Pentapetalae</taxon>
        <taxon>asterids</taxon>
        <taxon>campanulids</taxon>
        <taxon>Asterales</taxon>
        <taxon>Asteraceae</taxon>
        <taxon>Asteroideae</taxon>
        <taxon>Anthemideae</taxon>
        <taxon>Anthemidinae</taxon>
        <taxon>Tanacetum</taxon>
    </lineage>
</organism>
<keyword evidence="2" id="KW-0548">Nucleotidyltransferase</keyword>
<proteinExistence type="predicted"/>
<feature type="domain" description="Reverse transcriptase zinc-binding" evidence="1">
    <location>
        <begin position="740"/>
        <end position="817"/>
    </location>
</feature>
<keyword evidence="2" id="KW-0695">RNA-directed DNA polymerase</keyword>
<dbReference type="InterPro" id="IPR052343">
    <property type="entry name" value="Retrotransposon-Effector_Assoc"/>
</dbReference>
<protein>
    <submittedName>
        <fullName evidence="2">RNA-directed DNA polymerase, eukaryota, reverse transcriptase zinc-binding domain protein</fullName>
    </submittedName>
</protein>